<dbReference type="PROSITE" id="PS51892">
    <property type="entry name" value="SUBTILASE"/>
    <property type="match status" value="1"/>
</dbReference>
<dbReference type="PRINTS" id="PR00723">
    <property type="entry name" value="SUBTILISIN"/>
</dbReference>
<keyword evidence="9" id="KW-1185">Reference proteome</keyword>
<dbReference type="Pfam" id="PF24476">
    <property type="entry name" value="DUF7580"/>
    <property type="match status" value="1"/>
</dbReference>
<accession>A0A1L7U4K3</accession>
<evidence type="ECO:0000256" key="2">
    <source>
        <dbReference type="ARBA" id="ARBA00022670"/>
    </source>
</evidence>
<evidence type="ECO:0000256" key="4">
    <source>
        <dbReference type="ARBA" id="ARBA00022825"/>
    </source>
</evidence>
<sequence length="926" mass="105269">MSLHATEVRQDNGEPSCGDFRPFAIETIESISEIANSIQLSCSGNNKFCSSLSSVLWSIKLSLQPLPQSHDEGKKKVASLLNNLERLCSWPRPFSKRSTEIGTKRWPTLNALQHSSHTNNATECIRSFASTNDSATAASRVQLLKRFKKFSGKSMKENMTEALKSRPSEALSSANQLKVQQVSCELDDDIRCLHRTLLQYRSCEQEGSQQSIAAHIRLNGYRSLVTDDTTAEFGVLFFDHPHIGECHWQDVCIQIWQPRPSKAPKVQFTREDSEQQMLCQPRTSYTPITCESFCKHISGRSQAQLLLSVQNGELLMRNYRDISRNWITSQQAVPLADLLDEPKAKFTEKMKAVLALLLAKATAQFYDSDFIGQGFTKDNIQFLFEERDRIEGVYVNEPMLLLRVNEDDTDKSETQDDIMPMAMIHDMPKILALGLLLLELETRTSMKSYRDDPDLCPPGAININTDYKIAGKLLDPNHPAYILPEMAPLSPFRTVLPTCIKTGELARRMRENLSAQKRTNVDVSNAMRSVIYSEIVVPLEKWVSSYQNPDTVNVLYKLLQRRFAATPRVIETSRQVLSRPEVKTFAVSGINNEARYLYEYDVGITDQILNDYRKRQLSQEWFENYDRLKDTLQPEDFETGPGCQRVKIAILDTGIRLDDHDHYRKFGIIAEYKDYVNNNSSNPDDETGHGSAAASLLIRTFPNASLYLARVLKTNNPTRSEVQNVVDAIDWATKHEVDIITMALGFKEYQPEIAKAIARARSKQILIFSAASNSQNMQRIYFPAKDHYQVFGIFSTNAGNRESRDLNPSPDERQHSFAIFGEGVEIAEDKPLLSGSSYSTSIAAGLAGMLLDFSRQETDKEDVPDISRLRDMEVMTRIFLEMARESSDGRYKCIRPWDLLKSGKDIHRAKQREWIRGTIERLLDKI</sequence>
<name>A0A1L7U4K3_FUSMA</name>
<keyword evidence="3" id="KW-0378">Hydrolase</keyword>
<dbReference type="Pfam" id="PF00082">
    <property type="entry name" value="Peptidase_S8"/>
    <property type="match status" value="1"/>
</dbReference>
<dbReference type="Gene3D" id="3.40.50.200">
    <property type="entry name" value="Peptidase S8/S53 domain"/>
    <property type="match status" value="1"/>
</dbReference>
<organism evidence="8 9">
    <name type="scientific">Fusarium mangiferae</name>
    <name type="common">Mango malformation disease fungus</name>
    <dbReference type="NCBI Taxonomy" id="192010"/>
    <lineage>
        <taxon>Eukaryota</taxon>
        <taxon>Fungi</taxon>
        <taxon>Dikarya</taxon>
        <taxon>Ascomycota</taxon>
        <taxon>Pezizomycotina</taxon>
        <taxon>Sordariomycetes</taxon>
        <taxon>Hypocreomycetidae</taxon>
        <taxon>Hypocreales</taxon>
        <taxon>Nectriaceae</taxon>
        <taxon>Fusarium</taxon>
        <taxon>Fusarium fujikuroi species complex</taxon>
    </lineage>
</organism>
<dbReference type="InterPro" id="IPR015500">
    <property type="entry name" value="Peptidase_S8_subtilisin-rel"/>
</dbReference>
<evidence type="ECO:0000259" key="6">
    <source>
        <dbReference type="Pfam" id="PF00082"/>
    </source>
</evidence>
<dbReference type="AlphaFoldDB" id="A0A1L7U4K3"/>
<comment type="caution">
    <text evidence="5">Lacks conserved residue(s) required for the propagation of feature annotation.</text>
</comment>
<evidence type="ECO:0000259" key="7">
    <source>
        <dbReference type="Pfam" id="PF24476"/>
    </source>
</evidence>
<dbReference type="InterPro" id="IPR056002">
    <property type="entry name" value="DUF7580"/>
</dbReference>
<evidence type="ECO:0000256" key="1">
    <source>
        <dbReference type="ARBA" id="ARBA00011073"/>
    </source>
</evidence>
<dbReference type="GO" id="GO:0004252">
    <property type="term" value="F:serine-type endopeptidase activity"/>
    <property type="evidence" value="ECO:0007669"/>
    <property type="project" value="InterPro"/>
</dbReference>
<proteinExistence type="inferred from homology"/>
<dbReference type="RefSeq" id="XP_041687663.1">
    <property type="nucleotide sequence ID" value="XM_041821931.1"/>
</dbReference>
<comment type="similarity">
    <text evidence="1 5">Belongs to the peptidase S8 family.</text>
</comment>
<dbReference type="GeneID" id="65079393"/>
<dbReference type="PANTHER" id="PTHR43806:SF58">
    <property type="entry name" value="ALKALINE PROTEASE 1-RELATED"/>
    <property type="match status" value="1"/>
</dbReference>
<dbReference type="InterPro" id="IPR023827">
    <property type="entry name" value="Peptidase_S8_Asp-AS"/>
</dbReference>
<dbReference type="PROSITE" id="PS00136">
    <property type="entry name" value="SUBTILASE_ASP"/>
    <property type="match status" value="1"/>
</dbReference>
<evidence type="ECO:0000256" key="3">
    <source>
        <dbReference type="ARBA" id="ARBA00022801"/>
    </source>
</evidence>
<dbReference type="EMBL" id="FCQH01000013">
    <property type="protein sequence ID" value="CVL02617.1"/>
    <property type="molecule type" value="Genomic_DNA"/>
</dbReference>
<protein>
    <submittedName>
        <fullName evidence="8">Uncharacterized protein</fullName>
    </submittedName>
</protein>
<comment type="caution">
    <text evidence="8">The sequence shown here is derived from an EMBL/GenBank/DDBJ whole genome shotgun (WGS) entry which is preliminary data.</text>
</comment>
<dbReference type="PANTHER" id="PTHR43806">
    <property type="entry name" value="PEPTIDASE S8"/>
    <property type="match status" value="1"/>
</dbReference>
<keyword evidence="2" id="KW-0645">Protease</keyword>
<feature type="domain" description="DUF7580" evidence="7">
    <location>
        <begin position="183"/>
        <end position="543"/>
    </location>
</feature>
<dbReference type="InterPro" id="IPR050131">
    <property type="entry name" value="Peptidase_S8_subtilisin-like"/>
</dbReference>
<dbReference type="InterPro" id="IPR036852">
    <property type="entry name" value="Peptidase_S8/S53_dom_sf"/>
</dbReference>
<dbReference type="Proteomes" id="UP000184255">
    <property type="component" value="Unassembled WGS sequence"/>
</dbReference>
<keyword evidence="4" id="KW-0720">Serine protease</keyword>
<dbReference type="InterPro" id="IPR000209">
    <property type="entry name" value="Peptidase_S8/S53_dom"/>
</dbReference>
<dbReference type="GO" id="GO:0006508">
    <property type="term" value="P:proteolysis"/>
    <property type="evidence" value="ECO:0007669"/>
    <property type="project" value="UniProtKB-KW"/>
</dbReference>
<evidence type="ECO:0000313" key="8">
    <source>
        <dbReference type="EMBL" id="CVL02617.1"/>
    </source>
</evidence>
<gene>
    <name evidence="8" type="ORF">FMAN_00120</name>
</gene>
<reference evidence="9" key="1">
    <citation type="journal article" date="2016" name="Genome Biol. Evol.">
        <title>Comparative 'omics' of the Fusarium fujikuroi species complex highlights differences in genetic potential and metabolite synthesis.</title>
        <authorList>
            <person name="Niehaus E.-M."/>
            <person name="Muensterkoetter M."/>
            <person name="Proctor R.H."/>
            <person name="Brown D.W."/>
            <person name="Sharon A."/>
            <person name="Idan Y."/>
            <person name="Oren-Young L."/>
            <person name="Sieber C.M."/>
            <person name="Novak O."/>
            <person name="Pencik A."/>
            <person name="Tarkowska D."/>
            <person name="Hromadova K."/>
            <person name="Freeman S."/>
            <person name="Maymon M."/>
            <person name="Elazar M."/>
            <person name="Youssef S.A."/>
            <person name="El-Shabrawy E.S.M."/>
            <person name="Shalaby A.B.A."/>
            <person name="Houterman P."/>
            <person name="Brock N.L."/>
            <person name="Burkhardt I."/>
            <person name="Tsavkelova E.A."/>
            <person name="Dickschat J.S."/>
            <person name="Galuszka P."/>
            <person name="Gueldener U."/>
            <person name="Tudzynski B."/>
        </authorList>
    </citation>
    <scope>NUCLEOTIDE SEQUENCE [LARGE SCALE GENOMIC DNA]</scope>
    <source>
        <strain evidence="9">MRC7560</strain>
    </source>
</reference>
<evidence type="ECO:0000256" key="5">
    <source>
        <dbReference type="PROSITE-ProRule" id="PRU01240"/>
    </source>
</evidence>
<dbReference type="VEuPathDB" id="FungiDB:FMAN_00120"/>
<feature type="domain" description="Peptidase S8/S53" evidence="6">
    <location>
        <begin position="645"/>
        <end position="852"/>
    </location>
</feature>
<evidence type="ECO:0000313" key="9">
    <source>
        <dbReference type="Proteomes" id="UP000184255"/>
    </source>
</evidence>
<dbReference type="SUPFAM" id="SSF52743">
    <property type="entry name" value="Subtilisin-like"/>
    <property type="match status" value="1"/>
</dbReference>